<protein>
    <submittedName>
        <fullName evidence="2">Uncharacterized protein</fullName>
    </submittedName>
</protein>
<reference evidence="2 3" key="1">
    <citation type="submission" date="2015-07" db="EMBL/GenBank/DDBJ databases">
        <title>Comparative genomics of the Sigatoka disease complex on banana suggests a link between parallel evolutionary changes in Pseudocercospora fijiensis and Pseudocercospora eumusae and increased virulence on the banana host.</title>
        <authorList>
            <person name="Chang T.-C."/>
            <person name="Salvucci A."/>
            <person name="Crous P.W."/>
            <person name="Stergiopoulos I."/>
        </authorList>
    </citation>
    <scope>NUCLEOTIDE SEQUENCE [LARGE SCALE GENOMIC DNA]</scope>
    <source>
        <strain evidence="2 3">CBS 116634</strain>
    </source>
</reference>
<gene>
    <name evidence="2" type="ORF">AC579_1833</name>
</gene>
<feature type="region of interest" description="Disordered" evidence="1">
    <location>
        <begin position="1"/>
        <end position="23"/>
    </location>
</feature>
<dbReference type="EMBL" id="LFZO01000242">
    <property type="protein sequence ID" value="KXT10720.1"/>
    <property type="molecule type" value="Genomic_DNA"/>
</dbReference>
<accession>A0A139I7K2</accession>
<dbReference type="Proteomes" id="UP000073492">
    <property type="component" value="Unassembled WGS sequence"/>
</dbReference>
<evidence type="ECO:0000313" key="2">
    <source>
        <dbReference type="EMBL" id="KXT10720.1"/>
    </source>
</evidence>
<sequence>MEKGAGVTTTHRKWSHPGRSAEPCGRFPVQDEFMLARKQWKVELLSREEGASFDMLRGANAGYDQRLRFGWQHLCFRRGRVAALEVEGSVSVTFSVTFAVILRHLSCRIRKEWLTLKQSVQKRLPSSRSVVGMNRLTRPTALSMLKSAAGSVQEVAREVCKMHEGLWTCMVA</sequence>
<proteinExistence type="predicted"/>
<organism evidence="2 3">
    <name type="scientific">Pseudocercospora musae</name>
    <dbReference type="NCBI Taxonomy" id="113226"/>
    <lineage>
        <taxon>Eukaryota</taxon>
        <taxon>Fungi</taxon>
        <taxon>Dikarya</taxon>
        <taxon>Ascomycota</taxon>
        <taxon>Pezizomycotina</taxon>
        <taxon>Dothideomycetes</taxon>
        <taxon>Dothideomycetidae</taxon>
        <taxon>Mycosphaerellales</taxon>
        <taxon>Mycosphaerellaceae</taxon>
        <taxon>Pseudocercospora</taxon>
    </lineage>
</organism>
<evidence type="ECO:0000313" key="3">
    <source>
        <dbReference type="Proteomes" id="UP000073492"/>
    </source>
</evidence>
<name>A0A139I7K2_9PEZI</name>
<comment type="caution">
    <text evidence="2">The sequence shown here is derived from an EMBL/GenBank/DDBJ whole genome shotgun (WGS) entry which is preliminary data.</text>
</comment>
<dbReference type="AlphaFoldDB" id="A0A139I7K2"/>
<keyword evidence="3" id="KW-1185">Reference proteome</keyword>
<evidence type="ECO:0000256" key="1">
    <source>
        <dbReference type="SAM" id="MobiDB-lite"/>
    </source>
</evidence>